<organism evidence="2 3">
    <name type="scientific">Rhodoplanes tepidamans</name>
    <name type="common">Rhodoplanes cryptolactis</name>
    <dbReference type="NCBI Taxonomy" id="200616"/>
    <lineage>
        <taxon>Bacteria</taxon>
        <taxon>Pseudomonadati</taxon>
        <taxon>Pseudomonadota</taxon>
        <taxon>Alphaproteobacteria</taxon>
        <taxon>Hyphomicrobiales</taxon>
        <taxon>Nitrobacteraceae</taxon>
        <taxon>Rhodoplanes</taxon>
    </lineage>
</organism>
<evidence type="ECO:0000313" key="2">
    <source>
        <dbReference type="EMBL" id="MDC7786119.1"/>
    </source>
</evidence>
<keyword evidence="1" id="KW-0732">Signal</keyword>
<accession>A0ABT5J929</accession>
<feature type="chain" id="PRO_5045917875" evidence="1">
    <location>
        <begin position="25"/>
        <end position="54"/>
    </location>
</feature>
<feature type="signal peptide" evidence="1">
    <location>
        <begin position="1"/>
        <end position="24"/>
    </location>
</feature>
<proteinExistence type="predicted"/>
<evidence type="ECO:0000256" key="1">
    <source>
        <dbReference type="SAM" id="SignalP"/>
    </source>
</evidence>
<keyword evidence="3" id="KW-1185">Reference proteome</keyword>
<gene>
    <name evidence="2" type="ORF">PQJ73_10540</name>
</gene>
<dbReference type="RefSeq" id="WP_272776965.1">
    <property type="nucleotide sequence ID" value="NZ_JAQQLI010000013.1"/>
</dbReference>
<sequence length="54" mass="5418">MTSSKIALFALAAVVLASAQSVQAAPLGDQGSRYVQSQAGVVETGIDQAKGGIR</sequence>
<name>A0ABT5J929_RHOTP</name>
<reference evidence="2" key="2">
    <citation type="submission" date="2023-02" db="EMBL/GenBank/DDBJ databases">
        <authorList>
            <person name="Rayyan A."/>
            <person name="Meyer T."/>
            <person name="Kyndt J.A."/>
        </authorList>
    </citation>
    <scope>NUCLEOTIDE SEQUENCE</scope>
    <source>
        <strain evidence="2">DSM 9987</strain>
    </source>
</reference>
<dbReference type="EMBL" id="JAQQLI010000013">
    <property type="protein sequence ID" value="MDC7786119.1"/>
    <property type="molecule type" value="Genomic_DNA"/>
</dbReference>
<reference evidence="2" key="1">
    <citation type="journal article" date="2023" name="Microbiol Resour">
        <title>Genome Sequences of Rhodoplanes serenus and Two Thermotolerant Strains, Rhodoplanes tepidamans and 'Rhodoplanes cryptolactis,' Further Refine the Genus.</title>
        <authorList>
            <person name="Rayyan A.A."/>
            <person name="Kyndt J.A."/>
        </authorList>
    </citation>
    <scope>NUCLEOTIDE SEQUENCE</scope>
    <source>
        <strain evidence="2">DSM 9987</strain>
    </source>
</reference>
<dbReference type="Proteomes" id="UP001165652">
    <property type="component" value="Unassembled WGS sequence"/>
</dbReference>
<evidence type="ECO:0000313" key="3">
    <source>
        <dbReference type="Proteomes" id="UP001165652"/>
    </source>
</evidence>
<comment type="caution">
    <text evidence="2">The sequence shown here is derived from an EMBL/GenBank/DDBJ whole genome shotgun (WGS) entry which is preliminary data.</text>
</comment>
<protein>
    <submittedName>
        <fullName evidence="2">Uncharacterized protein</fullName>
    </submittedName>
</protein>